<feature type="region of interest" description="Disordered" evidence="8">
    <location>
        <begin position="125"/>
        <end position="172"/>
    </location>
</feature>
<evidence type="ECO:0000256" key="8">
    <source>
        <dbReference type="SAM" id="MobiDB-lite"/>
    </source>
</evidence>
<dbReference type="PANTHER" id="PTHR14413:SF16">
    <property type="entry name" value="LARGE RIBOSOMAL SUBUNIT PROTEIN BL17M"/>
    <property type="match status" value="1"/>
</dbReference>
<evidence type="ECO:0000256" key="4">
    <source>
        <dbReference type="ARBA" id="ARBA00072708"/>
    </source>
</evidence>
<reference evidence="9 10" key="1">
    <citation type="journal article" date="2014" name="Nat. Commun.">
        <title>Klebsormidium flaccidum genome reveals primary factors for plant terrestrial adaptation.</title>
        <authorList>
            <person name="Hori K."/>
            <person name="Maruyama F."/>
            <person name="Fujisawa T."/>
            <person name="Togashi T."/>
            <person name="Yamamoto N."/>
            <person name="Seo M."/>
            <person name="Sato S."/>
            <person name="Yamada T."/>
            <person name="Mori H."/>
            <person name="Tajima N."/>
            <person name="Moriyama T."/>
            <person name="Ikeuchi M."/>
            <person name="Watanabe M."/>
            <person name="Wada H."/>
            <person name="Kobayashi K."/>
            <person name="Saito M."/>
            <person name="Masuda T."/>
            <person name="Sasaki-Sekimoto Y."/>
            <person name="Mashiguchi K."/>
            <person name="Awai K."/>
            <person name="Shimojima M."/>
            <person name="Masuda S."/>
            <person name="Iwai M."/>
            <person name="Nobusawa T."/>
            <person name="Narise T."/>
            <person name="Kondo S."/>
            <person name="Saito H."/>
            <person name="Sato R."/>
            <person name="Murakawa M."/>
            <person name="Ihara Y."/>
            <person name="Oshima-Yamada Y."/>
            <person name="Ohtaka K."/>
            <person name="Satoh M."/>
            <person name="Sonobe K."/>
            <person name="Ishii M."/>
            <person name="Ohtani R."/>
            <person name="Kanamori-Sato M."/>
            <person name="Honoki R."/>
            <person name="Miyazaki D."/>
            <person name="Mochizuki H."/>
            <person name="Umetsu J."/>
            <person name="Higashi K."/>
            <person name="Shibata D."/>
            <person name="Kamiya Y."/>
            <person name="Sato N."/>
            <person name="Nakamura Y."/>
            <person name="Tabata S."/>
            <person name="Ida S."/>
            <person name="Kurokawa K."/>
            <person name="Ohta H."/>
        </authorList>
    </citation>
    <scope>NUCLEOTIDE SEQUENCE [LARGE SCALE GENOMIC DNA]</scope>
    <source>
        <strain evidence="9 10">NIES-2285</strain>
    </source>
</reference>
<dbReference type="OrthoDB" id="275000at2759"/>
<dbReference type="NCBIfam" id="TIGR00059">
    <property type="entry name" value="L17"/>
    <property type="match status" value="1"/>
</dbReference>
<dbReference type="PANTHER" id="PTHR14413">
    <property type="entry name" value="RIBOSOMAL PROTEIN L17"/>
    <property type="match status" value="1"/>
</dbReference>
<dbReference type="STRING" id="105231.A0A0U9HKW5"/>
<accession>A0A0U9HKW5</accession>
<evidence type="ECO:0000256" key="6">
    <source>
        <dbReference type="ARBA" id="ARBA00082728"/>
    </source>
</evidence>
<evidence type="ECO:0000256" key="7">
    <source>
        <dbReference type="RuleBase" id="RU000660"/>
    </source>
</evidence>
<organism evidence="9 10">
    <name type="scientific">Klebsormidium nitens</name>
    <name type="common">Green alga</name>
    <name type="synonym">Ulothrix nitens</name>
    <dbReference type="NCBI Taxonomy" id="105231"/>
    <lineage>
        <taxon>Eukaryota</taxon>
        <taxon>Viridiplantae</taxon>
        <taxon>Streptophyta</taxon>
        <taxon>Klebsormidiophyceae</taxon>
        <taxon>Klebsormidiales</taxon>
        <taxon>Klebsormidiaceae</taxon>
        <taxon>Klebsormidium</taxon>
    </lineage>
</organism>
<dbReference type="Proteomes" id="UP000054558">
    <property type="component" value="Unassembled WGS sequence"/>
</dbReference>
<dbReference type="EMBL" id="DF237185">
    <property type="protein sequence ID" value="GAQ85464.1"/>
    <property type="molecule type" value="Genomic_DNA"/>
</dbReference>
<dbReference type="PROSITE" id="PS01167">
    <property type="entry name" value="RIBOSOMAL_L17"/>
    <property type="match status" value="1"/>
</dbReference>
<dbReference type="InterPro" id="IPR047859">
    <property type="entry name" value="Ribosomal_bL17_CS"/>
</dbReference>
<evidence type="ECO:0000313" key="10">
    <source>
        <dbReference type="Proteomes" id="UP000054558"/>
    </source>
</evidence>
<keyword evidence="3 7" id="KW-0687">Ribonucleoprotein</keyword>
<protein>
    <recommendedName>
        <fullName evidence="4">Large ribosomal subunit protein bL17c</fullName>
    </recommendedName>
    <alternativeName>
        <fullName evidence="5">50S ribosomal protein L17, chloroplastic</fullName>
    </alternativeName>
    <alternativeName>
        <fullName evidence="6">CL17</fullName>
    </alternativeName>
</protein>
<keyword evidence="2 7" id="KW-0689">Ribosomal protein</keyword>
<dbReference type="OMA" id="EHKRINT"/>
<dbReference type="InterPro" id="IPR036373">
    <property type="entry name" value="Ribosomal_bL17_sf"/>
</dbReference>
<dbReference type="GO" id="GO:0006412">
    <property type="term" value="P:translation"/>
    <property type="evidence" value="ECO:0007669"/>
    <property type="project" value="InterPro"/>
</dbReference>
<dbReference type="InterPro" id="IPR000456">
    <property type="entry name" value="Ribosomal_bL17"/>
</dbReference>
<keyword evidence="10" id="KW-1185">Reference proteome</keyword>
<dbReference type="GO" id="GO:0003735">
    <property type="term" value="F:structural constituent of ribosome"/>
    <property type="evidence" value="ECO:0000318"/>
    <property type="project" value="GO_Central"/>
</dbReference>
<feature type="compositionally biased region" description="Basic and acidic residues" evidence="8">
    <location>
        <begin position="147"/>
        <end position="156"/>
    </location>
</feature>
<proteinExistence type="inferred from homology"/>
<gene>
    <name evidence="9" type="ORF">KFL_002360150</name>
</gene>
<evidence type="ECO:0000313" key="9">
    <source>
        <dbReference type="EMBL" id="GAQ85464.1"/>
    </source>
</evidence>
<dbReference type="Pfam" id="PF01196">
    <property type="entry name" value="Ribosomal_L17"/>
    <property type="match status" value="1"/>
</dbReference>
<evidence type="ECO:0000256" key="2">
    <source>
        <dbReference type="ARBA" id="ARBA00022980"/>
    </source>
</evidence>
<dbReference type="FunFam" id="3.90.1030.10:FF:000001">
    <property type="entry name" value="50S ribosomal protein L17"/>
    <property type="match status" value="1"/>
</dbReference>
<dbReference type="AlphaFoldDB" id="A0A0U9HKW5"/>
<dbReference type="HAMAP" id="MF_01368">
    <property type="entry name" value="Ribosomal_bL17"/>
    <property type="match status" value="1"/>
</dbReference>
<dbReference type="GO" id="GO:0022625">
    <property type="term" value="C:cytosolic large ribosomal subunit"/>
    <property type="evidence" value="ECO:0000318"/>
    <property type="project" value="GO_Central"/>
</dbReference>
<evidence type="ECO:0000256" key="5">
    <source>
        <dbReference type="ARBA" id="ARBA00077677"/>
    </source>
</evidence>
<comment type="similarity">
    <text evidence="1 7">Belongs to the bacterial ribosomal protein bL17 family.</text>
</comment>
<evidence type="ECO:0000256" key="1">
    <source>
        <dbReference type="ARBA" id="ARBA00008777"/>
    </source>
</evidence>
<sequence>MVNHRNAFRKLGRTSSHRWALLRTMVSQLIEHERIETTVAKAKELRRVADNMVTLGKEGTLHARRQAAAVVRGDEHVFKLFNDFAERYKEREGGYTRVLQTRDRKDSAPMAYIEFVDRPGELVAAQPPRQQPEQRPAYWPFPFSRPRIPDPAHDKPPPPPPKMGAKMKKNSK</sequence>
<dbReference type="Gene3D" id="3.90.1030.10">
    <property type="entry name" value="Ribosomal protein L17"/>
    <property type="match status" value="1"/>
</dbReference>
<feature type="compositionally biased region" description="Low complexity" evidence="8">
    <location>
        <begin position="125"/>
        <end position="137"/>
    </location>
</feature>
<name>A0A0U9HKW5_KLENI</name>
<evidence type="ECO:0000256" key="3">
    <source>
        <dbReference type="ARBA" id="ARBA00023274"/>
    </source>
</evidence>
<dbReference type="SUPFAM" id="SSF64263">
    <property type="entry name" value="Prokaryotic ribosomal protein L17"/>
    <property type="match status" value="1"/>
</dbReference>